<dbReference type="InParanoid" id="G3AS82"/>
<dbReference type="KEGG" id="spaa:SPAPADRAFT_68254"/>
<dbReference type="GO" id="GO:0005525">
    <property type="term" value="F:GTP binding"/>
    <property type="evidence" value="ECO:0007669"/>
    <property type="project" value="UniProtKB-KW"/>
</dbReference>
<dbReference type="Pfam" id="PF00735">
    <property type="entry name" value="Septin"/>
    <property type="match status" value="1"/>
</dbReference>
<keyword evidence="3 4" id="KW-0342">GTP-binding</keyword>
<dbReference type="InterPro" id="IPR030379">
    <property type="entry name" value="G_SEPTIN_dom"/>
</dbReference>
<dbReference type="GO" id="GO:0005935">
    <property type="term" value="C:cellular bud neck"/>
    <property type="evidence" value="ECO:0007669"/>
    <property type="project" value="UniProtKB-SubCell"/>
</dbReference>
<evidence type="ECO:0000256" key="2">
    <source>
        <dbReference type="ARBA" id="ARBA00022741"/>
    </source>
</evidence>
<dbReference type="RefSeq" id="XP_007377074.1">
    <property type="nucleotide sequence ID" value="XM_007377012.1"/>
</dbReference>
<dbReference type="eggNOG" id="KOG2655">
    <property type="taxonomic scope" value="Eukaryota"/>
</dbReference>
<dbReference type="AlphaFoldDB" id="G3AS82"/>
<dbReference type="InterPro" id="IPR016491">
    <property type="entry name" value="Septin"/>
</dbReference>
<proteinExistence type="inferred from homology"/>
<dbReference type="OrthoDB" id="416553at2759"/>
<comment type="similarity">
    <text evidence="4">Belongs to the TRAFAC class TrmE-Era-EngA-EngB-Septin-like GTPase superfamily. Septin GTPase family.</text>
</comment>
<dbReference type="InterPro" id="IPR027417">
    <property type="entry name" value="P-loop_NTPase"/>
</dbReference>
<sequence length="303" mass="34560">MTRTLTAGSTTTPEQIRLRKQAKRGINFNILIAGENDLGKKTFINSLCDRECYNLDKWQSNSQAGSKSDFSINTDLFEYSPEGCIPIKLRVFLTHNCGFSLKRNNTPDEIKEFIEKQYRTVLDEELKVNRNPNIDDTRIHVALYFIHAAIKGLSTFDICMMKTIGERVNLIPVIAKSDGLTFSELYKVKEVVIKDITEHKIKIFNFLEGDDEAKIIPELESTEYEYLSKLQKSIPFAIIGSNTVGTGKLTRTNKAGTINIEDETLCDFKLVKNILFGSHLQELKDITVQKLYEQFRIEELSKG</sequence>
<dbReference type="Proteomes" id="UP000000709">
    <property type="component" value="Unassembled WGS sequence"/>
</dbReference>
<reference evidence="6 7" key="1">
    <citation type="journal article" date="2011" name="Proc. Natl. Acad. Sci. U.S.A.">
        <title>Comparative genomics of xylose-fermenting fungi for enhanced biofuel production.</title>
        <authorList>
            <person name="Wohlbach D.J."/>
            <person name="Kuo A."/>
            <person name="Sato T.K."/>
            <person name="Potts K.M."/>
            <person name="Salamov A.A."/>
            <person name="LaButti K.M."/>
            <person name="Sun H."/>
            <person name="Clum A."/>
            <person name="Pangilinan J.L."/>
            <person name="Lindquist E.A."/>
            <person name="Lucas S."/>
            <person name="Lapidus A."/>
            <person name="Jin M."/>
            <person name="Gunawan C."/>
            <person name="Balan V."/>
            <person name="Dale B.E."/>
            <person name="Jeffries T.W."/>
            <person name="Zinkel R."/>
            <person name="Barry K.W."/>
            <person name="Grigoriev I.V."/>
            <person name="Gasch A.P."/>
        </authorList>
    </citation>
    <scope>NUCLEOTIDE SEQUENCE [LARGE SCALE GENOMIC DNA]</scope>
    <source>
        <strain evidence="7">NRRL Y-27907 / 11-Y1</strain>
    </source>
</reference>
<evidence type="ECO:0000313" key="6">
    <source>
        <dbReference type="EMBL" id="EGW31041.1"/>
    </source>
</evidence>
<dbReference type="SUPFAM" id="SSF52540">
    <property type="entry name" value="P-loop containing nucleoside triphosphate hydrolases"/>
    <property type="match status" value="1"/>
</dbReference>
<dbReference type="OMA" id="LMYKRAT"/>
<dbReference type="GO" id="GO:0005938">
    <property type="term" value="C:cell cortex"/>
    <property type="evidence" value="ECO:0007669"/>
    <property type="project" value="UniProtKB-ARBA"/>
</dbReference>
<dbReference type="Gene3D" id="3.40.50.300">
    <property type="entry name" value="P-loop containing nucleotide triphosphate hydrolases"/>
    <property type="match status" value="1"/>
</dbReference>
<evidence type="ECO:0000256" key="1">
    <source>
        <dbReference type="ARBA" id="ARBA00004266"/>
    </source>
</evidence>
<dbReference type="EMBL" id="GL996504">
    <property type="protein sequence ID" value="EGW31041.1"/>
    <property type="molecule type" value="Genomic_DNA"/>
</dbReference>
<keyword evidence="2 4" id="KW-0547">Nucleotide-binding</keyword>
<accession>G3AS82</accession>
<dbReference type="GeneID" id="18875209"/>
<keyword evidence="7" id="KW-1185">Reference proteome</keyword>
<evidence type="ECO:0000256" key="3">
    <source>
        <dbReference type="ARBA" id="ARBA00023134"/>
    </source>
</evidence>
<dbReference type="HOGENOM" id="CLU_017718_7_0_1"/>
<comment type="subcellular location">
    <subcellularLocation>
        <location evidence="1">Bud neck</location>
    </subcellularLocation>
</comment>
<evidence type="ECO:0000259" key="5">
    <source>
        <dbReference type="PROSITE" id="PS51719"/>
    </source>
</evidence>
<organism evidence="7">
    <name type="scientific">Spathaspora passalidarum (strain NRRL Y-27907 / 11-Y1)</name>
    <dbReference type="NCBI Taxonomy" id="619300"/>
    <lineage>
        <taxon>Eukaryota</taxon>
        <taxon>Fungi</taxon>
        <taxon>Dikarya</taxon>
        <taxon>Ascomycota</taxon>
        <taxon>Saccharomycotina</taxon>
        <taxon>Pichiomycetes</taxon>
        <taxon>Debaryomycetaceae</taxon>
        <taxon>Spathaspora</taxon>
    </lineage>
</organism>
<dbReference type="GO" id="GO:0032156">
    <property type="term" value="C:septin cytoskeleton"/>
    <property type="evidence" value="ECO:0007669"/>
    <property type="project" value="UniProtKB-ARBA"/>
</dbReference>
<gene>
    <name evidence="6" type="ORF">SPAPADRAFT_68254</name>
</gene>
<dbReference type="STRING" id="619300.G3AS82"/>
<protein>
    <recommendedName>
        <fullName evidence="5">Septin-type G domain-containing protein</fullName>
    </recommendedName>
</protein>
<evidence type="ECO:0000256" key="4">
    <source>
        <dbReference type="RuleBase" id="RU004560"/>
    </source>
</evidence>
<dbReference type="PANTHER" id="PTHR18884">
    <property type="entry name" value="SEPTIN"/>
    <property type="match status" value="1"/>
</dbReference>
<evidence type="ECO:0000313" key="7">
    <source>
        <dbReference type="Proteomes" id="UP000000709"/>
    </source>
</evidence>
<dbReference type="PROSITE" id="PS51719">
    <property type="entry name" value="G_SEPTIN"/>
    <property type="match status" value="1"/>
</dbReference>
<name>G3AS82_SPAPN</name>
<dbReference type="PIRSF" id="PIRSF006698">
    <property type="entry name" value="Septin"/>
    <property type="match status" value="1"/>
</dbReference>
<feature type="domain" description="Septin-type G" evidence="5">
    <location>
        <begin position="24"/>
        <end position="302"/>
    </location>
</feature>